<dbReference type="PROSITE" id="PS01347">
    <property type="entry name" value="MRAY_1"/>
    <property type="match status" value="1"/>
</dbReference>
<dbReference type="GO" id="GO:0051301">
    <property type="term" value="P:cell division"/>
    <property type="evidence" value="ECO:0007669"/>
    <property type="project" value="UniProtKB-KW"/>
</dbReference>
<comment type="pathway">
    <text evidence="7">Cell wall biogenesis; peptidoglycan biosynthesis.</text>
</comment>
<evidence type="ECO:0000256" key="1">
    <source>
        <dbReference type="ARBA" id="ARBA00004141"/>
    </source>
</evidence>
<feature type="transmembrane region" description="Helical" evidence="7">
    <location>
        <begin position="178"/>
        <end position="196"/>
    </location>
</feature>
<organism evidence="10 11">
    <name type="scientific">Jeotgalibaca arthritidis</name>
    <dbReference type="NCBI Taxonomy" id="1868794"/>
    <lineage>
        <taxon>Bacteria</taxon>
        <taxon>Bacillati</taxon>
        <taxon>Bacillota</taxon>
        <taxon>Bacilli</taxon>
        <taxon>Lactobacillales</taxon>
        <taxon>Carnobacteriaceae</taxon>
        <taxon>Jeotgalibaca</taxon>
    </lineage>
</organism>
<accession>A0A6G7KBI0</accession>
<dbReference type="GO" id="GO:0009252">
    <property type="term" value="P:peptidoglycan biosynthetic process"/>
    <property type="evidence" value="ECO:0007669"/>
    <property type="project" value="UniProtKB-UniRule"/>
</dbReference>
<protein>
    <recommendedName>
        <fullName evidence="7 8">Phospho-N-acetylmuramoyl-pentapeptide-transferase</fullName>
        <ecNumber evidence="7 8">2.7.8.13</ecNumber>
    </recommendedName>
    <alternativeName>
        <fullName evidence="7">UDP-MurNAc-pentapeptide phosphotransferase</fullName>
    </alternativeName>
</protein>
<keyword evidence="11" id="KW-1185">Reference proteome</keyword>
<comment type="subcellular location">
    <subcellularLocation>
        <location evidence="7">Cell membrane</location>
        <topology evidence="7">Multi-pass membrane protein</topology>
    </subcellularLocation>
    <subcellularLocation>
        <location evidence="1">Membrane</location>
        <topology evidence="1">Multi-pass membrane protein</topology>
    </subcellularLocation>
</comment>
<keyword evidence="7" id="KW-0573">Peptidoglycan synthesis</keyword>
<gene>
    <name evidence="7" type="primary">mraY</name>
    <name evidence="10" type="ORF">G7057_09180</name>
</gene>
<evidence type="ECO:0000313" key="10">
    <source>
        <dbReference type="EMBL" id="QII82582.1"/>
    </source>
</evidence>
<evidence type="ECO:0000313" key="11">
    <source>
        <dbReference type="Proteomes" id="UP000501451"/>
    </source>
</evidence>
<feature type="transmembrane region" description="Helical" evidence="7">
    <location>
        <begin position="253"/>
        <end position="278"/>
    </location>
</feature>
<feature type="transmembrane region" description="Helical" evidence="7">
    <location>
        <begin position="226"/>
        <end position="247"/>
    </location>
</feature>
<comment type="function">
    <text evidence="7">Catalyzes the initial step of the lipid cycle reactions in the biosynthesis of the cell wall peptidoglycan: transfers peptidoglycan precursor phospho-MurNAc-pentapeptide from UDP-MurNAc-pentapeptide onto the lipid carrier undecaprenyl phosphate, yielding undecaprenyl-pyrophosphoryl-MurNAc-pentapeptide, known as lipid I.</text>
</comment>
<dbReference type="Pfam" id="PF10555">
    <property type="entry name" value="MraY_sig1"/>
    <property type="match status" value="1"/>
</dbReference>
<feature type="binding site" evidence="9">
    <location>
        <position position="170"/>
    </location>
    <ligand>
        <name>Mg(2+)</name>
        <dbReference type="ChEBI" id="CHEBI:18420"/>
    </ligand>
</feature>
<keyword evidence="7 9" id="KW-0479">Metal-binding</keyword>
<dbReference type="GO" id="GO:0008963">
    <property type="term" value="F:phospho-N-acetylmuramoyl-pentapeptide-transferase activity"/>
    <property type="evidence" value="ECO:0007669"/>
    <property type="project" value="UniProtKB-UniRule"/>
</dbReference>
<keyword evidence="4 7" id="KW-0812">Transmembrane</keyword>
<dbReference type="CDD" id="cd06852">
    <property type="entry name" value="GT_MraY"/>
    <property type="match status" value="1"/>
</dbReference>
<evidence type="ECO:0000256" key="9">
    <source>
        <dbReference type="PIRSR" id="PIRSR600715-1"/>
    </source>
</evidence>
<evidence type="ECO:0000256" key="5">
    <source>
        <dbReference type="ARBA" id="ARBA00022989"/>
    </source>
</evidence>
<dbReference type="EC" id="2.7.8.13" evidence="7 8"/>
<dbReference type="GO" id="GO:0071555">
    <property type="term" value="P:cell wall organization"/>
    <property type="evidence" value="ECO:0007669"/>
    <property type="project" value="UniProtKB-KW"/>
</dbReference>
<dbReference type="AlphaFoldDB" id="A0A6G7KBI0"/>
<keyword evidence="7" id="KW-0131">Cell cycle</keyword>
<dbReference type="Proteomes" id="UP000501451">
    <property type="component" value="Chromosome"/>
</dbReference>
<dbReference type="EMBL" id="CP049740">
    <property type="protein sequence ID" value="QII82582.1"/>
    <property type="molecule type" value="Genomic_DNA"/>
</dbReference>
<evidence type="ECO:0000256" key="2">
    <source>
        <dbReference type="ARBA" id="ARBA00005583"/>
    </source>
</evidence>
<evidence type="ECO:0000256" key="7">
    <source>
        <dbReference type="HAMAP-Rule" id="MF_00038"/>
    </source>
</evidence>
<feature type="binding site" evidence="9">
    <location>
        <position position="230"/>
    </location>
    <ligand>
        <name>Mg(2+)</name>
        <dbReference type="ChEBI" id="CHEBI:18420"/>
    </ligand>
</feature>
<dbReference type="PANTHER" id="PTHR22926">
    <property type="entry name" value="PHOSPHO-N-ACETYLMURAMOYL-PENTAPEPTIDE-TRANSFERASE"/>
    <property type="match status" value="1"/>
</dbReference>
<dbReference type="GO" id="GO:0005886">
    <property type="term" value="C:plasma membrane"/>
    <property type="evidence" value="ECO:0007669"/>
    <property type="project" value="UniProtKB-SubCell"/>
</dbReference>
<feature type="transmembrane region" description="Helical" evidence="7">
    <location>
        <begin position="202"/>
        <end position="219"/>
    </location>
</feature>
<dbReference type="InterPro" id="IPR018480">
    <property type="entry name" value="PNAcMuramoyl-5peptid_Trfase_CS"/>
</dbReference>
<keyword evidence="7" id="KW-1003">Cell membrane</keyword>
<keyword evidence="5 7" id="KW-1133">Transmembrane helix</keyword>
<keyword evidence="7 9" id="KW-0460">Magnesium</keyword>
<comment type="similarity">
    <text evidence="2 7">Belongs to the glycosyltransferase 4 family. MraY subfamily.</text>
</comment>
<feature type="transmembrane region" description="Helical" evidence="7">
    <location>
        <begin position="51"/>
        <end position="73"/>
    </location>
</feature>
<dbReference type="HAMAP" id="MF_00038">
    <property type="entry name" value="MraY"/>
    <property type="match status" value="1"/>
</dbReference>
<dbReference type="UniPathway" id="UPA00219"/>
<keyword evidence="7" id="KW-0132">Cell division</keyword>
<reference evidence="10 11" key="1">
    <citation type="journal article" date="2017" name="Int. J. Syst. Evol. Microbiol.">
        <title>Jeotgalibaca porci sp. nov. and Jeotgalibaca arthritidis sp. nov., isolated from pigs, and emended description of the genus Jeotgalibaca.</title>
        <authorList>
            <person name="Zamora L."/>
            <person name="Perez-Sancho M."/>
            <person name="Dominguez L."/>
            <person name="Fernandez-Garayzabal J.F."/>
            <person name="Vela A.I."/>
        </authorList>
    </citation>
    <scope>NUCLEOTIDE SEQUENCE [LARGE SCALE GENOMIC DNA]</scope>
    <source>
        <strain evidence="10 11">CECT 9157</strain>
    </source>
</reference>
<evidence type="ECO:0000256" key="8">
    <source>
        <dbReference type="NCBIfam" id="TIGR00445"/>
    </source>
</evidence>
<feature type="transmembrane region" description="Helical" evidence="7">
    <location>
        <begin position="117"/>
        <end position="145"/>
    </location>
</feature>
<dbReference type="KEGG" id="jar:G7057_09180"/>
<feature type="transmembrane region" description="Helical" evidence="7">
    <location>
        <begin position="299"/>
        <end position="320"/>
    </location>
</feature>
<dbReference type="InterPro" id="IPR000715">
    <property type="entry name" value="Glycosyl_transferase_4"/>
</dbReference>
<dbReference type="PROSITE" id="PS01348">
    <property type="entry name" value="MRAY_2"/>
    <property type="match status" value="1"/>
</dbReference>
<keyword evidence="7" id="KW-0961">Cell wall biogenesis/degradation</keyword>
<keyword evidence="3 7" id="KW-0808">Transferase</keyword>
<feature type="transmembrane region" description="Helical" evidence="7">
    <location>
        <begin position="151"/>
        <end position="171"/>
    </location>
</feature>
<dbReference type="Pfam" id="PF00953">
    <property type="entry name" value="Glycos_transf_4"/>
    <property type="match status" value="1"/>
</dbReference>
<proteinExistence type="inferred from homology"/>
<dbReference type="GO" id="GO:0008360">
    <property type="term" value="P:regulation of cell shape"/>
    <property type="evidence" value="ECO:0007669"/>
    <property type="project" value="UniProtKB-KW"/>
</dbReference>
<name>A0A6G7KBI0_9LACT</name>
<evidence type="ECO:0000256" key="4">
    <source>
        <dbReference type="ARBA" id="ARBA00022692"/>
    </source>
</evidence>
<dbReference type="PANTHER" id="PTHR22926:SF5">
    <property type="entry name" value="PHOSPHO-N-ACETYLMURAMOYL-PENTAPEPTIDE-TRANSFERASE HOMOLOG"/>
    <property type="match status" value="1"/>
</dbReference>
<evidence type="ECO:0000256" key="3">
    <source>
        <dbReference type="ARBA" id="ARBA00022679"/>
    </source>
</evidence>
<keyword evidence="6 7" id="KW-0472">Membrane</keyword>
<evidence type="ECO:0000256" key="6">
    <source>
        <dbReference type="ARBA" id="ARBA00023136"/>
    </source>
</evidence>
<dbReference type="GO" id="GO:0046872">
    <property type="term" value="F:metal ion binding"/>
    <property type="evidence" value="ECO:0007669"/>
    <property type="project" value="UniProtKB-KW"/>
</dbReference>
<dbReference type="NCBIfam" id="TIGR00445">
    <property type="entry name" value="mraY"/>
    <property type="match status" value="1"/>
</dbReference>
<comment type="catalytic activity">
    <reaction evidence="7">
        <text>UDP-N-acetyl-alpha-D-muramoyl-L-alanyl-gamma-D-glutamyl-L-lysyl-D-alanyl-D-alanine + di-trans,octa-cis-undecaprenyl phosphate = Mur2Ac(oyl-L-Ala-gamma-D-Glu-L-Lys-D-Ala-D-Ala)-di-trans,octa-cis-undecaprenyl diphosphate + UMP</text>
        <dbReference type="Rhea" id="RHEA:21920"/>
        <dbReference type="ChEBI" id="CHEBI:57865"/>
        <dbReference type="ChEBI" id="CHEBI:60032"/>
        <dbReference type="ChEBI" id="CHEBI:60392"/>
        <dbReference type="ChEBI" id="CHEBI:70758"/>
        <dbReference type="EC" id="2.7.8.13"/>
    </reaction>
</comment>
<dbReference type="InterPro" id="IPR003524">
    <property type="entry name" value="PNAcMuramoyl-5peptid_Trfase"/>
</dbReference>
<dbReference type="RefSeq" id="WP_166163086.1">
    <property type="nucleotide sequence ID" value="NZ_CP049740.1"/>
</dbReference>
<sequence length="321" mass="35426">MEWTEMLIPFVFSFALTISIMPIYIGYLKIRQFGQTTREEGPLWHEAKSGTPTMGGVVFVIAAILIMIATAVWKTVFNYSMIMLIVVLLFFALIGFWDDFISIFKKQNEGLTSKQKFLAQIVGSILFVGLFYLSGAAPTIALPFIGRVESWVLFAVFTIIWITGFSNAVNLTDGLDGLVAGTASVAYAAYAYIAYLQNQVEVLIFCLAVIGGLVGFFVFNKKPAKIFMGDVGSLALGAGLAVVSISLHQEWSLLLIGLIFVIETASVMMQVTSFKLTGKRIFKMSPIHHHFEMSGWSEWRVVTTFWIVGLIAAVLGLLLIV</sequence>
<keyword evidence="7" id="KW-0133">Cell shape</keyword>
<feature type="transmembrane region" description="Helical" evidence="7">
    <location>
        <begin position="79"/>
        <end position="97"/>
    </location>
</feature>
<comment type="cofactor">
    <cofactor evidence="7 9">
        <name>Mg(2+)</name>
        <dbReference type="ChEBI" id="CHEBI:18420"/>
    </cofactor>
</comment>
<feature type="transmembrane region" description="Helical" evidence="7">
    <location>
        <begin position="6"/>
        <end position="30"/>
    </location>
</feature>